<dbReference type="PANTHER" id="PTHR33164">
    <property type="entry name" value="TRANSCRIPTIONAL REGULATOR, MARR FAMILY"/>
    <property type="match status" value="1"/>
</dbReference>
<proteinExistence type="predicted"/>
<dbReference type="SUPFAM" id="SSF46785">
    <property type="entry name" value="Winged helix' DNA-binding domain"/>
    <property type="match status" value="1"/>
</dbReference>
<evidence type="ECO:0000313" key="2">
    <source>
        <dbReference type="Proteomes" id="UP000312512"/>
    </source>
</evidence>
<dbReference type="PROSITE" id="PS50995">
    <property type="entry name" value="HTH_MARR_2"/>
    <property type="match status" value="1"/>
</dbReference>
<dbReference type="GO" id="GO:0006950">
    <property type="term" value="P:response to stress"/>
    <property type="evidence" value="ECO:0007669"/>
    <property type="project" value="TreeGrafter"/>
</dbReference>
<dbReference type="AlphaFoldDB" id="A0A5C4WZ40"/>
<dbReference type="SMART" id="SM00347">
    <property type="entry name" value="HTH_MARR"/>
    <property type="match status" value="1"/>
</dbReference>
<name>A0A5C4WZ40_9ACTN</name>
<dbReference type="OrthoDB" id="9815567at2"/>
<evidence type="ECO:0000313" key="1">
    <source>
        <dbReference type="EMBL" id="KAB8197819.1"/>
    </source>
</evidence>
<dbReference type="InterPro" id="IPR000835">
    <property type="entry name" value="HTH_MarR-typ"/>
</dbReference>
<accession>A0A5C4WZ40</accession>
<keyword evidence="2" id="KW-1185">Reference proteome</keyword>
<comment type="caution">
    <text evidence="1">The sequence shown here is derived from an EMBL/GenBank/DDBJ whole genome shotgun (WGS) entry which is preliminary data.</text>
</comment>
<dbReference type="InterPro" id="IPR036390">
    <property type="entry name" value="WH_DNA-bd_sf"/>
</dbReference>
<dbReference type="Gene3D" id="1.10.10.10">
    <property type="entry name" value="Winged helix-like DNA-binding domain superfamily/Winged helix DNA-binding domain"/>
    <property type="match status" value="1"/>
</dbReference>
<dbReference type="InterPro" id="IPR039422">
    <property type="entry name" value="MarR/SlyA-like"/>
</dbReference>
<dbReference type="EMBL" id="VDLX02000001">
    <property type="protein sequence ID" value="KAB8197819.1"/>
    <property type="molecule type" value="Genomic_DNA"/>
</dbReference>
<organism evidence="1 2">
    <name type="scientific">Nonomuraea phyllanthi</name>
    <dbReference type="NCBI Taxonomy" id="2219224"/>
    <lineage>
        <taxon>Bacteria</taxon>
        <taxon>Bacillati</taxon>
        <taxon>Actinomycetota</taxon>
        <taxon>Actinomycetes</taxon>
        <taxon>Streptosporangiales</taxon>
        <taxon>Streptosporangiaceae</taxon>
        <taxon>Nonomuraea</taxon>
    </lineage>
</organism>
<dbReference type="GO" id="GO:0003700">
    <property type="term" value="F:DNA-binding transcription factor activity"/>
    <property type="evidence" value="ECO:0007669"/>
    <property type="project" value="InterPro"/>
</dbReference>
<gene>
    <name evidence="1" type="ORF">FH608_004680</name>
</gene>
<dbReference type="InterPro" id="IPR036388">
    <property type="entry name" value="WH-like_DNA-bd_sf"/>
</dbReference>
<reference evidence="1 2" key="1">
    <citation type="submission" date="2019-10" db="EMBL/GenBank/DDBJ databases">
        <title>Nonomuraea sp. nov., isolated from Phyllanthus amarus.</title>
        <authorList>
            <person name="Klykleung N."/>
            <person name="Tanasupawat S."/>
        </authorList>
    </citation>
    <scope>NUCLEOTIDE SEQUENCE [LARGE SCALE GENOMIC DNA]</scope>
    <source>
        <strain evidence="1 2">PA1-10</strain>
    </source>
</reference>
<dbReference type="Pfam" id="PF01047">
    <property type="entry name" value="MarR"/>
    <property type="match status" value="1"/>
</dbReference>
<sequence length="174" mass="19274">MGPHPGVPPGLDRAPWRAYDSCTNSSYTKEAMEEAEAAGEVARLYPAVYRRFKASRKPIAAGLTARMHAVLGHLRAAGPLTLSELAEHLHLSRAATTELVDRVEERGLVARIRDERDRRRVFVWVTDEGRAAFDAASPRVLEDDLLARAVRKMTPQEREGLVAGLRALLREDGP</sequence>
<dbReference type="Proteomes" id="UP000312512">
    <property type="component" value="Unassembled WGS sequence"/>
</dbReference>
<dbReference type="PANTHER" id="PTHR33164:SF99">
    <property type="entry name" value="MARR FAMILY REGULATORY PROTEIN"/>
    <property type="match status" value="1"/>
</dbReference>
<dbReference type="PRINTS" id="PR00598">
    <property type="entry name" value="HTHMARR"/>
</dbReference>
<protein>
    <submittedName>
        <fullName evidence="1">MarR family transcriptional regulator</fullName>
    </submittedName>
</protein>